<evidence type="ECO:0000256" key="2">
    <source>
        <dbReference type="ARBA" id="ARBA00022723"/>
    </source>
</evidence>
<keyword evidence="4 5" id="KW-0408">Iron</keyword>
<dbReference type="Gene3D" id="1.10.630.10">
    <property type="entry name" value="Cytochrome P450"/>
    <property type="match status" value="1"/>
</dbReference>
<evidence type="ECO:0000313" key="7">
    <source>
        <dbReference type="EMBL" id="KKY27248.1"/>
    </source>
</evidence>
<dbReference type="SUPFAM" id="SSF48264">
    <property type="entry name" value="Cytochrome P450"/>
    <property type="match status" value="1"/>
</dbReference>
<keyword evidence="3 6" id="KW-0560">Oxidoreductase</keyword>
<evidence type="ECO:0000256" key="5">
    <source>
        <dbReference type="PIRSR" id="PIRSR602401-1"/>
    </source>
</evidence>
<name>A0A0G2GVG8_PHACM</name>
<evidence type="ECO:0000313" key="8">
    <source>
        <dbReference type="Proteomes" id="UP000053317"/>
    </source>
</evidence>
<dbReference type="PANTHER" id="PTHR46300">
    <property type="entry name" value="P450, PUTATIVE (EUROFUNG)-RELATED-RELATED"/>
    <property type="match status" value="1"/>
</dbReference>
<comment type="similarity">
    <text evidence="1 6">Belongs to the cytochrome P450 family.</text>
</comment>
<dbReference type="PRINTS" id="PR00463">
    <property type="entry name" value="EP450I"/>
</dbReference>
<dbReference type="AlphaFoldDB" id="A0A0G2GVG8"/>
<dbReference type="OrthoDB" id="1103324at2759"/>
<protein>
    <submittedName>
        <fullName evidence="7">Putative cytochrome p450</fullName>
    </submittedName>
</protein>
<dbReference type="GO" id="GO:0020037">
    <property type="term" value="F:heme binding"/>
    <property type="evidence" value="ECO:0007669"/>
    <property type="project" value="InterPro"/>
</dbReference>
<keyword evidence="8" id="KW-1185">Reference proteome</keyword>
<proteinExistence type="inferred from homology"/>
<keyword evidence="5 6" id="KW-0349">Heme</keyword>
<reference evidence="7 8" key="1">
    <citation type="submission" date="2015-05" db="EMBL/GenBank/DDBJ databases">
        <title>Distinctive expansion of gene families associated with plant cell wall degradation and secondary metabolism in the genomes of grapevine trunk pathogens.</title>
        <authorList>
            <person name="Lawrence D.P."/>
            <person name="Travadon R."/>
            <person name="Rolshausen P.E."/>
            <person name="Baumgartner K."/>
        </authorList>
    </citation>
    <scope>NUCLEOTIDE SEQUENCE [LARGE SCALE GENOMIC DNA]</scope>
    <source>
        <strain evidence="7">UCRPC4</strain>
    </source>
</reference>
<comment type="caution">
    <text evidence="7">The sequence shown here is derived from an EMBL/GenBank/DDBJ whole genome shotgun (WGS) entry which is preliminary data.</text>
</comment>
<comment type="cofactor">
    <cofactor evidence="5">
        <name>heme</name>
        <dbReference type="ChEBI" id="CHEBI:30413"/>
    </cofactor>
</comment>
<feature type="binding site" description="axial binding residue" evidence="5">
    <location>
        <position position="266"/>
    </location>
    <ligand>
        <name>heme</name>
        <dbReference type="ChEBI" id="CHEBI:30413"/>
    </ligand>
    <ligandPart>
        <name>Fe</name>
        <dbReference type="ChEBI" id="CHEBI:18248"/>
    </ligandPart>
</feature>
<dbReference type="Pfam" id="PF00067">
    <property type="entry name" value="p450"/>
    <property type="match status" value="1"/>
</dbReference>
<dbReference type="EMBL" id="LCWF01000026">
    <property type="protein sequence ID" value="KKY27248.1"/>
    <property type="molecule type" value="Genomic_DNA"/>
</dbReference>
<dbReference type="PRINTS" id="PR00385">
    <property type="entry name" value="P450"/>
</dbReference>
<keyword evidence="2 5" id="KW-0479">Metal-binding</keyword>
<dbReference type="InterPro" id="IPR017972">
    <property type="entry name" value="Cyt_P450_CS"/>
</dbReference>
<sequence length="348" mass="39157">MKFMHYSASLNVPGAHLVESFPVLKYIPDALAPWKRRIKLKGQEEAAVNMQLVRDVEQDMAEAQASGKSIPQSLTSRLLEARKKDSVSFSILSDRNFSFIPASLFGAGSDTTASTLCSAFLALATHDQTLHAAHAELDSIIGADRMPTFEDESSLPYLRAFCKEVLRWRPVAVLGGTPHATSESDVYNGHHIPSGTTVLTNSWAVNLNEEYYPNPHHFNPLRFLDVDPSSLPYLPARYLSSTPMERGKPHPSKLGHSSFGWGRRICPGADLASNTLFIALARLLWTFDIKPVKGMQYDIFDYTNGFNIRPRPFKCDIRIRSPKHEEVLKREYDNAQVFMDKFPLFKEQ</sequence>
<reference evidence="7 8" key="2">
    <citation type="submission" date="2015-05" db="EMBL/GenBank/DDBJ databases">
        <authorList>
            <person name="Morales-Cruz A."/>
            <person name="Amrine K.C."/>
            <person name="Cantu D."/>
        </authorList>
    </citation>
    <scope>NUCLEOTIDE SEQUENCE [LARGE SCALE GENOMIC DNA]</scope>
    <source>
        <strain evidence="7">UCRPC4</strain>
    </source>
</reference>
<dbReference type="GO" id="GO:0004497">
    <property type="term" value="F:monooxygenase activity"/>
    <property type="evidence" value="ECO:0007669"/>
    <property type="project" value="UniProtKB-KW"/>
</dbReference>
<dbReference type="PROSITE" id="PS00086">
    <property type="entry name" value="CYTOCHROME_P450"/>
    <property type="match status" value="1"/>
</dbReference>
<dbReference type="GO" id="GO:0016705">
    <property type="term" value="F:oxidoreductase activity, acting on paired donors, with incorporation or reduction of molecular oxygen"/>
    <property type="evidence" value="ECO:0007669"/>
    <property type="project" value="InterPro"/>
</dbReference>
<organism evidence="7 8">
    <name type="scientific">Phaeomoniella chlamydospora</name>
    <name type="common">Phaeoacremonium chlamydosporum</name>
    <dbReference type="NCBI Taxonomy" id="158046"/>
    <lineage>
        <taxon>Eukaryota</taxon>
        <taxon>Fungi</taxon>
        <taxon>Dikarya</taxon>
        <taxon>Ascomycota</taxon>
        <taxon>Pezizomycotina</taxon>
        <taxon>Eurotiomycetes</taxon>
        <taxon>Chaetothyriomycetidae</taxon>
        <taxon>Phaeomoniellales</taxon>
        <taxon>Phaeomoniellaceae</taxon>
        <taxon>Phaeomoniella</taxon>
    </lineage>
</organism>
<dbReference type="Proteomes" id="UP000053317">
    <property type="component" value="Unassembled WGS sequence"/>
</dbReference>
<evidence type="ECO:0000256" key="4">
    <source>
        <dbReference type="ARBA" id="ARBA00023004"/>
    </source>
</evidence>
<dbReference type="GO" id="GO:0005506">
    <property type="term" value="F:iron ion binding"/>
    <property type="evidence" value="ECO:0007669"/>
    <property type="project" value="InterPro"/>
</dbReference>
<dbReference type="InterPro" id="IPR050364">
    <property type="entry name" value="Cytochrome_P450_fung"/>
</dbReference>
<dbReference type="InterPro" id="IPR036396">
    <property type="entry name" value="Cyt_P450_sf"/>
</dbReference>
<keyword evidence="6" id="KW-0503">Monooxygenase</keyword>
<dbReference type="InterPro" id="IPR002401">
    <property type="entry name" value="Cyt_P450_E_grp-I"/>
</dbReference>
<dbReference type="InterPro" id="IPR001128">
    <property type="entry name" value="Cyt_P450"/>
</dbReference>
<evidence type="ECO:0000256" key="6">
    <source>
        <dbReference type="RuleBase" id="RU000461"/>
    </source>
</evidence>
<evidence type="ECO:0000256" key="1">
    <source>
        <dbReference type="ARBA" id="ARBA00010617"/>
    </source>
</evidence>
<dbReference type="PANTHER" id="PTHR46300:SF4">
    <property type="entry name" value="CYTOCHROME P450 98A3"/>
    <property type="match status" value="1"/>
</dbReference>
<gene>
    <name evidence="7" type="ORF">UCRPC4_g01149</name>
</gene>
<evidence type="ECO:0000256" key="3">
    <source>
        <dbReference type="ARBA" id="ARBA00023002"/>
    </source>
</evidence>
<accession>A0A0G2GVG8</accession>